<comment type="function">
    <text evidence="14">Bifunctional enzyme that catalyzes two sequential steps of tryptophan biosynthetic pathway. The first reaction is catalyzed by the isomerase, coded by the TrpF domain; the second reaction is catalyzed by the synthase, coded by the TrpC domain.</text>
</comment>
<evidence type="ECO:0000256" key="9">
    <source>
        <dbReference type="ARBA" id="ARBA00022822"/>
    </source>
</evidence>
<dbReference type="EMBL" id="CP072110">
    <property type="protein sequence ID" value="QTH64199.1"/>
    <property type="molecule type" value="Genomic_DNA"/>
</dbReference>
<dbReference type="InterPro" id="IPR045186">
    <property type="entry name" value="Indole-3-glycerol_P_synth"/>
</dbReference>
<keyword evidence="13" id="KW-0511">Multifunctional enzyme</keyword>
<dbReference type="CDD" id="cd00405">
    <property type="entry name" value="PRAI"/>
    <property type="match status" value="1"/>
</dbReference>
<evidence type="ECO:0000259" key="18">
    <source>
        <dbReference type="Pfam" id="PF00697"/>
    </source>
</evidence>
<evidence type="ECO:0000256" key="2">
    <source>
        <dbReference type="ARBA" id="ARBA00001633"/>
    </source>
</evidence>
<comment type="pathway">
    <text evidence="3 16">Amino-acid biosynthesis; L-tryptophan biosynthesis; L-tryptophan from chorismate: step 3/5.</text>
</comment>
<evidence type="ECO:0000256" key="10">
    <source>
        <dbReference type="ARBA" id="ARBA00023141"/>
    </source>
</evidence>
<dbReference type="Gene3D" id="3.20.20.70">
    <property type="entry name" value="Aldolase class I"/>
    <property type="match status" value="2"/>
</dbReference>
<dbReference type="PANTHER" id="PTHR22854">
    <property type="entry name" value="TRYPTOPHAN BIOSYNTHESIS PROTEIN"/>
    <property type="match status" value="1"/>
</dbReference>
<dbReference type="FunFam" id="3.20.20.70:FF:000024">
    <property type="entry name" value="Indole-3-glycerol phosphate synthase"/>
    <property type="match status" value="1"/>
</dbReference>
<evidence type="ECO:0000256" key="15">
    <source>
        <dbReference type="HAMAP-Rule" id="MF_00134"/>
    </source>
</evidence>
<comment type="similarity">
    <text evidence="5">In the N-terminal section; belongs to the TrpC family.</text>
</comment>
<proteinExistence type="inferred from homology"/>
<dbReference type="HAMAP" id="MF_00135">
    <property type="entry name" value="PRAI"/>
    <property type="match status" value="1"/>
</dbReference>
<dbReference type="InterPro" id="IPR013798">
    <property type="entry name" value="Indole-3-glycerol_P_synth_dom"/>
</dbReference>
<dbReference type="Proteomes" id="UP000682739">
    <property type="component" value="Chromosome"/>
</dbReference>
<comment type="similarity">
    <text evidence="16">Belongs to the TrpF family.</text>
</comment>
<dbReference type="RefSeq" id="WP_208832254.1">
    <property type="nucleotide sequence ID" value="NZ_CP072110.1"/>
</dbReference>
<protein>
    <recommendedName>
        <fullName evidence="15 16">Multifunctional fusion protein</fullName>
    </recommendedName>
    <domain>
        <recommendedName>
            <fullName evidence="15">Indole-3-glycerol phosphate synthase</fullName>
            <shortName evidence="15">IGPS</shortName>
            <ecNumber evidence="15">4.1.1.48</ecNumber>
        </recommendedName>
    </domain>
    <domain>
        <recommendedName>
            <fullName evidence="16">N-(5'-phosphoribosyl)anthranilate isomerase</fullName>
            <shortName evidence="16">PRAI</shortName>
            <ecNumber evidence="16">5.3.1.24</ecNumber>
        </recommendedName>
    </domain>
</protein>
<comment type="catalytic activity">
    <reaction evidence="1 16">
        <text>N-(5-phospho-beta-D-ribosyl)anthranilate = 1-(2-carboxyphenylamino)-1-deoxy-D-ribulose 5-phosphate</text>
        <dbReference type="Rhea" id="RHEA:21540"/>
        <dbReference type="ChEBI" id="CHEBI:18277"/>
        <dbReference type="ChEBI" id="CHEBI:58613"/>
        <dbReference type="EC" id="5.3.1.24"/>
    </reaction>
</comment>
<evidence type="ECO:0000256" key="6">
    <source>
        <dbReference type="ARBA" id="ARBA00009847"/>
    </source>
</evidence>
<evidence type="ECO:0000256" key="4">
    <source>
        <dbReference type="ARBA" id="ARBA00004696"/>
    </source>
</evidence>
<dbReference type="InterPro" id="IPR001240">
    <property type="entry name" value="PRAI_dom"/>
</dbReference>
<accession>A0A975HKD3</accession>
<keyword evidence="20" id="KW-1185">Reference proteome</keyword>
<sequence length="514" mass="57406">MTIKFEQTDIQANQTNVLNKIVQDKRLEVAERKQAMPQYAIEPGLTTSSRNFFNRLKTDYDEKGAGFILEIKKASPSKGLIRENFDLDEICEAYRHYASCVSVLTDEKYFQGDFERLPAVREKLNQPLLCKDFFVDPYQVYLARFYGADAILLMLSVLDDETYQQLANVAKEFNMDILTEVSNEQEMTRAVKLNANIIGINNRNLRDLTTNLEQTPKLVDLFTDIASPAQQARTLLISESGIYTHQQVKQLSKIAHGFLVGSSLMAKQNLKQACRQLIVGEIKVCGITNTDDLVVLQDRNVDYAGLITVAESKRFVSDDDIGTLLSETSLKLSNNQLNTKLVMVTRDLNISDVVSKLSKFPIFAVQLHGSEDQTYIDELKQTLQSANLNTEIWKAIGVSDVYSETNNQAFTELLALTHSYTNIDRFVFDTSASNGQSGGTGRSFNWDLLDSFANNLSMPSFLIAGGINLDNAERASAALANGFDLNSGVESQPGNKSAQKIDNVLTHFIGRYEA</sequence>
<evidence type="ECO:0000313" key="19">
    <source>
        <dbReference type="EMBL" id="QTH64199.1"/>
    </source>
</evidence>
<comment type="similarity">
    <text evidence="15">Belongs to the TrpC family.</text>
</comment>
<keyword evidence="9 15" id="KW-0822">Tryptophan biosynthesis</keyword>
<evidence type="ECO:0000256" key="8">
    <source>
        <dbReference type="ARBA" id="ARBA00022793"/>
    </source>
</evidence>
<comment type="catalytic activity">
    <reaction evidence="2 15">
        <text>1-(2-carboxyphenylamino)-1-deoxy-D-ribulose 5-phosphate + H(+) = (1S,2R)-1-C-(indol-3-yl)glycerol 3-phosphate + CO2 + H2O</text>
        <dbReference type="Rhea" id="RHEA:23476"/>
        <dbReference type="ChEBI" id="CHEBI:15377"/>
        <dbReference type="ChEBI" id="CHEBI:15378"/>
        <dbReference type="ChEBI" id="CHEBI:16526"/>
        <dbReference type="ChEBI" id="CHEBI:58613"/>
        <dbReference type="ChEBI" id="CHEBI:58866"/>
        <dbReference type="EC" id="4.1.1.48"/>
    </reaction>
</comment>
<gene>
    <name evidence="19" type="primary">trpCF</name>
    <name evidence="15" type="synonym">trpC</name>
    <name evidence="16" type="synonym">trpF</name>
    <name evidence="19" type="ORF">J1N51_01560</name>
</gene>
<evidence type="ECO:0000256" key="5">
    <source>
        <dbReference type="ARBA" id="ARBA00007902"/>
    </source>
</evidence>
<evidence type="ECO:0000313" key="20">
    <source>
        <dbReference type="Proteomes" id="UP000682739"/>
    </source>
</evidence>
<dbReference type="GO" id="GO:0004640">
    <property type="term" value="F:phosphoribosylanthranilate isomerase activity"/>
    <property type="evidence" value="ECO:0007669"/>
    <property type="project" value="UniProtKB-UniRule"/>
</dbReference>
<dbReference type="HAMAP" id="MF_00134_B">
    <property type="entry name" value="IGPS_B"/>
    <property type="match status" value="1"/>
</dbReference>
<dbReference type="InterPro" id="IPR001468">
    <property type="entry name" value="Indole-3-GlycerolPSynthase_CS"/>
</dbReference>
<dbReference type="CDD" id="cd00331">
    <property type="entry name" value="IGPS"/>
    <property type="match status" value="1"/>
</dbReference>
<dbReference type="PANTHER" id="PTHR22854:SF2">
    <property type="entry name" value="INDOLE-3-GLYCEROL-PHOSPHATE SYNTHASE"/>
    <property type="match status" value="1"/>
</dbReference>
<evidence type="ECO:0000256" key="3">
    <source>
        <dbReference type="ARBA" id="ARBA00004664"/>
    </source>
</evidence>
<feature type="domain" description="Indole-3-glycerol phosphate synthase" evidence="17">
    <location>
        <begin position="18"/>
        <end position="277"/>
    </location>
</feature>
<dbReference type="InterPro" id="IPR013785">
    <property type="entry name" value="Aldolase_TIM"/>
</dbReference>
<dbReference type="Pfam" id="PF00697">
    <property type="entry name" value="PRAI"/>
    <property type="match status" value="1"/>
</dbReference>
<keyword evidence="8 15" id="KW-0210">Decarboxylase</keyword>
<reference evidence="19" key="1">
    <citation type="submission" date="2021-03" db="EMBL/GenBank/DDBJ databases">
        <title>Description of Psychrosphaera ytuae sp. nov. isolated from deep sea sediment of South China Sea.</title>
        <authorList>
            <person name="Zhang J."/>
            <person name="Xu X.-D."/>
        </authorList>
    </citation>
    <scope>NUCLEOTIDE SEQUENCE</scope>
    <source>
        <strain evidence="19">MTZ26</strain>
    </source>
</reference>
<dbReference type="KEGG" id="psym:J1N51_01560"/>
<evidence type="ECO:0000256" key="7">
    <source>
        <dbReference type="ARBA" id="ARBA00022605"/>
    </source>
</evidence>
<evidence type="ECO:0000256" key="14">
    <source>
        <dbReference type="ARBA" id="ARBA00025592"/>
    </source>
</evidence>
<keyword evidence="7 15" id="KW-0028">Amino-acid biosynthesis</keyword>
<dbReference type="AlphaFoldDB" id="A0A975HKD3"/>
<dbReference type="InterPro" id="IPR011060">
    <property type="entry name" value="RibuloseP-bd_barrel"/>
</dbReference>
<evidence type="ECO:0000256" key="16">
    <source>
        <dbReference type="HAMAP-Rule" id="MF_00135"/>
    </source>
</evidence>
<dbReference type="EC" id="4.1.1.48" evidence="15"/>
<name>A0A975HKD3_9GAMM</name>
<dbReference type="EC" id="5.3.1.24" evidence="16"/>
<keyword evidence="10 15" id="KW-0057">Aromatic amino acid biosynthesis</keyword>
<comment type="pathway">
    <text evidence="4 15">Amino-acid biosynthesis; L-tryptophan biosynthesis; L-tryptophan from chorismate: step 4/5.</text>
</comment>
<evidence type="ECO:0000256" key="13">
    <source>
        <dbReference type="ARBA" id="ARBA00023268"/>
    </source>
</evidence>
<keyword evidence="11 16" id="KW-0413">Isomerase</keyword>
<organism evidence="19 20">
    <name type="scientific">Psychrosphaera ytuae</name>
    <dbReference type="NCBI Taxonomy" id="2820710"/>
    <lineage>
        <taxon>Bacteria</taxon>
        <taxon>Pseudomonadati</taxon>
        <taxon>Pseudomonadota</taxon>
        <taxon>Gammaproteobacteria</taxon>
        <taxon>Alteromonadales</taxon>
        <taxon>Pseudoalteromonadaceae</taxon>
        <taxon>Psychrosphaera</taxon>
    </lineage>
</organism>
<dbReference type="Pfam" id="PF00218">
    <property type="entry name" value="IGPS"/>
    <property type="match status" value="1"/>
</dbReference>
<comment type="similarity">
    <text evidence="6">In the C-terminal section; belongs to the TrpF family.</text>
</comment>
<keyword evidence="12 15" id="KW-0456">Lyase</keyword>
<dbReference type="GO" id="GO:0000162">
    <property type="term" value="P:L-tryptophan biosynthetic process"/>
    <property type="evidence" value="ECO:0007669"/>
    <property type="project" value="UniProtKB-UniRule"/>
</dbReference>
<dbReference type="NCBIfam" id="NF006945">
    <property type="entry name" value="PRK09427.1"/>
    <property type="match status" value="1"/>
</dbReference>
<dbReference type="PROSITE" id="PS00614">
    <property type="entry name" value="IGPS"/>
    <property type="match status" value="1"/>
</dbReference>
<evidence type="ECO:0000256" key="11">
    <source>
        <dbReference type="ARBA" id="ARBA00023235"/>
    </source>
</evidence>
<evidence type="ECO:0000256" key="1">
    <source>
        <dbReference type="ARBA" id="ARBA00001164"/>
    </source>
</evidence>
<evidence type="ECO:0000256" key="12">
    <source>
        <dbReference type="ARBA" id="ARBA00023239"/>
    </source>
</evidence>
<dbReference type="SUPFAM" id="SSF51366">
    <property type="entry name" value="Ribulose-phoshate binding barrel"/>
    <property type="match status" value="2"/>
</dbReference>
<evidence type="ECO:0000259" key="17">
    <source>
        <dbReference type="Pfam" id="PF00218"/>
    </source>
</evidence>
<dbReference type="GO" id="GO:0004425">
    <property type="term" value="F:indole-3-glycerol-phosphate synthase activity"/>
    <property type="evidence" value="ECO:0007669"/>
    <property type="project" value="UniProtKB-UniRule"/>
</dbReference>
<feature type="domain" description="N-(5'phosphoribosyl) anthranilate isomerase (PRAI)" evidence="18">
    <location>
        <begin position="283"/>
        <end position="505"/>
    </location>
</feature>